<reference evidence="1" key="1">
    <citation type="submission" date="2016-07" db="EMBL/GenBank/DDBJ databases">
        <title>De novo transcriptome assembly of four accessions of the metal hyperaccumulator plant Noccaea caerulescens.</title>
        <authorList>
            <person name="Blande D."/>
            <person name="Halimaa P."/>
            <person name="Tervahauta A.I."/>
            <person name="Aarts M.G."/>
            <person name="Karenlampi S.O."/>
        </authorList>
    </citation>
    <scope>NUCLEOTIDE SEQUENCE</scope>
</reference>
<organism evidence="1">
    <name type="scientific">Noccaea caerulescens</name>
    <name type="common">Alpine penny-cress</name>
    <name type="synonym">Thlaspi caerulescens</name>
    <dbReference type="NCBI Taxonomy" id="107243"/>
    <lineage>
        <taxon>Eukaryota</taxon>
        <taxon>Viridiplantae</taxon>
        <taxon>Streptophyta</taxon>
        <taxon>Embryophyta</taxon>
        <taxon>Tracheophyta</taxon>
        <taxon>Spermatophyta</taxon>
        <taxon>Magnoliopsida</taxon>
        <taxon>eudicotyledons</taxon>
        <taxon>Gunneridae</taxon>
        <taxon>Pentapetalae</taxon>
        <taxon>rosids</taxon>
        <taxon>malvids</taxon>
        <taxon>Brassicales</taxon>
        <taxon>Brassicaceae</taxon>
        <taxon>Coluteocarpeae</taxon>
        <taxon>Noccaea</taxon>
    </lineage>
</organism>
<protein>
    <submittedName>
        <fullName evidence="1">Uncharacterized protein</fullName>
    </submittedName>
</protein>
<sequence>MYLRSASYAHLIKSPTATCSSRALLRKKYIWQKQKTFASGLCTNHTILKLMLQVIVYAVWRERNGRIFSASSTPLSAVKRAVDRTIRDRLLSFPASDSRRSFLEVYFSCISSPI</sequence>
<gene>
    <name evidence="1" type="ORF">GA_TR12529_c0_g1_i1_g.40070</name>
</gene>
<dbReference type="EMBL" id="GEVI01014554">
    <property type="protein sequence ID" value="JAU17766.1"/>
    <property type="molecule type" value="Transcribed_RNA"/>
</dbReference>
<dbReference type="AlphaFoldDB" id="A0A1J3DFP6"/>
<evidence type="ECO:0000313" key="1">
    <source>
        <dbReference type="EMBL" id="JAU17766.1"/>
    </source>
</evidence>
<name>A0A1J3DFP6_NOCCA</name>
<accession>A0A1J3DFP6</accession>
<proteinExistence type="predicted"/>